<dbReference type="InterPro" id="IPR032675">
    <property type="entry name" value="LRR_dom_sf"/>
</dbReference>
<dbReference type="Proteomes" id="UP000001542">
    <property type="component" value="Unassembled WGS sequence"/>
</dbReference>
<dbReference type="PANTHER" id="PTHR45661">
    <property type="entry name" value="SURFACE ANTIGEN"/>
    <property type="match status" value="1"/>
</dbReference>
<dbReference type="InterPro" id="IPR026906">
    <property type="entry name" value="LRR_5"/>
</dbReference>
<protein>
    <recommendedName>
        <fullName evidence="3">Surface antigen BspA-like</fullName>
    </recommendedName>
</protein>
<evidence type="ECO:0008006" key="3">
    <source>
        <dbReference type="Google" id="ProtNLM"/>
    </source>
</evidence>
<dbReference type="InParanoid" id="A2DYY9"/>
<reference evidence="1" key="1">
    <citation type="submission" date="2006-10" db="EMBL/GenBank/DDBJ databases">
        <authorList>
            <person name="Amadeo P."/>
            <person name="Zhao Q."/>
            <person name="Wortman J."/>
            <person name="Fraser-Liggett C."/>
            <person name="Carlton J."/>
        </authorList>
    </citation>
    <scope>NUCLEOTIDE SEQUENCE</scope>
    <source>
        <strain evidence="1">G3</strain>
    </source>
</reference>
<dbReference type="VEuPathDB" id="TrichDB:TVAG_255920"/>
<dbReference type="STRING" id="5722.A2DYY9"/>
<dbReference type="SMR" id="A2DYY9"/>
<dbReference type="VEuPathDB" id="TrichDB:TVAGG3_0869170"/>
<evidence type="ECO:0000313" key="2">
    <source>
        <dbReference type="Proteomes" id="UP000001542"/>
    </source>
</evidence>
<dbReference type="Gene3D" id="3.80.10.10">
    <property type="entry name" value="Ribonuclease Inhibitor"/>
    <property type="match status" value="2"/>
</dbReference>
<keyword evidence="2" id="KW-1185">Reference proteome</keyword>
<proteinExistence type="predicted"/>
<dbReference type="EMBL" id="DS113271">
    <property type="protein sequence ID" value="EAY14400.1"/>
    <property type="molecule type" value="Genomic_DNA"/>
</dbReference>
<dbReference type="SUPFAM" id="SSF52058">
    <property type="entry name" value="L domain-like"/>
    <property type="match status" value="1"/>
</dbReference>
<accession>A2DYY9</accession>
<sequence>MESAFYDCLSTNITFLSSPNNIGTEAFWNCSIRELNFNRSTSIANKAFYNATNLGIAIFGEGCNLESFGEQTFELCSSLEFVRIPSGIKKISKSVFSQCTKLTNIEFGQEISALAFENKCFAYCGFTKFVITSFMQSFDSLAFMNCNNLIEIIIEGFPIEIKTGVFSECNQLNKITIQSEEIKFETLQILLGSNINQIKFINISINTNPNSINDIRFSEFKNVKHIKIMNSNIMLNSCLFANCENLKSIFMYTNIINESLFENCTKLTKIVIPSVLKSSKSRALIEVYRRGFYNCRSLDFHILDYVSVVGDSAFYGCSFPQKIVIPNTIERISDRSFINSGIKMVYFCSNYLICTNNSFDKTTVAFVTDSYQNRSFCNLSTTKIDSSSCQVIYPTNSIYANQLYKFNNRRR</sequence>
<gene>
    <name evidence="1" type="ORF">TVAG_255920</name>
</gene>
<evidence type="ECO:0000313" key="1">
    <source>
        <dbReference type="EMBL" id="EAY14400.1"/>
    </source>
</evidence>
<dbReference type="InterPro" id="IPR053139">
    <property type="entry name" value="Surface_bspA-like"/>
</dbReference>
<dbReference type="AlphaFoldDB" id="A2DYY9"/>
<reference evidence="1" key="2">
    <citation type="journal article" date="2007" name="Science">
        <title>Draft genome sequence of the sexually transmitted pathogen Trichomonas vaginalis.</title>
        <authorList>
            <person name="Carlton J.M."/>
            <person name="Hirt R.P."/>
            <person name="Silva J.C."/>
            <person name="Delcher A.L."/>
            <person name="Schatz M."/>
            <person name="Zhao Q."/>
            <person name="Wortman J.R."/>
            <person name="Bidwell S.L."/>
            <person name="Alsmark U.C.M."/>
            <person name="Besteiro S."/>
            <person name="Sicheritz-Ponten T."/>
            <person name="Noel C.J."/>
            <person name="Dacks J.B."/>
            <person name="Foster P.G."/>
            <person name="Simillion C."/>
            <person name="Van de Peer Y."/>
            <person name="Miranda-Saavedra D."/>
            <person name="Barton G.J."/>
            <person name="Westrop G.D."/>
            <person name="Mueller S."/>
            <person name="Dessi D."/>
            <person name="Fiori P.L."/>
            <person name="Ren Q."/>
            <person name="Paulsen I."/>
            <person name="Zhang H."/>
            <person name="Bastida-Corcuera F.D."/>
            <person name="Simoes-Barbosa A."/>
            <person name="Brown M.T."/>
            <person name="Hayes R.D."/>
            <person name="Mukherjee M."/>
            <person name="Okumura C.Y."/>
            <person name="Schneider R."/>
            <person name="Smith A.J."/>
            <person name="Vanacova S."/>
            <person name="Villalvazo M."/>
            <person name="Haas B.J."/>
            <person name="Pertea M."/>
            <person name="Feldblyum T.V."/>
            <person name="Utterback T.R."/>
            <person name="Shu C.L."/>
            <person name="Osoegawa K."/>
            <person name="de Jong P.J."/>
            <person name="Hrdy I."/>
            <person name="Horvathova L."/>
            <person name="Zubacova Z."/>
            <person name="Dolezal P."/>
            <person name="Malik S.B."/>
            <person name="Logsdon J.M. Jr."/>
            <person name="Henze K."/>
            <person name="Gupta A."/>
            <person name="Wang C.C."/>
            <person name="Dunne R.L."/>
            <person name="Upcroft J.A."/>
            <person name="Upcroft P."/>
            <person name="White O."/>
            <person name="Salzberg S.L."/>
            <person name="Tang P."/>
            <person name="Chiu C.-H."/>
            <person name="Lee Y.-S."/>
            <person name="Embley T.M."/>
            <person name="Coombs G.H."/>
            <person name="Mottram J.C."/>
            <person name="Tachezy J."/>
            <person name="Fraser-Liggett C.M."/>
            <person name="Johnson P.J."/>
        </authorList>
    </citation>
    <scope>NUCLEOTIDE SEQUENCE [LARGE SCALE GENOMIC DNA]</scope>
    <source>
        <strain evidence="1">G3</strain>
    </source>
</reference>
<organism evidence="1 2">
    <name type="scientific">Trichomonas vaginalis (strain ATCC PRA-98 / G3)</name>
    <dbReference type="NCBI Taxonomy" id="412133"/>
    <lineage>
        <taxon>Eukaryota</taxon>
        <taxon>Metamonada</taxon>
        <taxon>Parabasalia</taxon>
        <taxon>Trichomonadida</taxon>
        <taxon>Trichomonadidae</taxon>
        <taxon>Trichomonas</taxon>
    </lineage>
</organism>
<dbReference type="RefSeq" id="XP_001326623.1">
    <property type="nucleotide sequence ID" value="XM_001326588.1"/>
</dbReference>
<dbReference type="KEGG" id="tva:4772388"/>
<name>A2DYY9_TRIV3</name>
<dbReference type="Pfam" id="PF13306">
    <property type="entry name" value="LRR_5"/>
    <property type="match status" value="3"/>
</dbReference>
<dbReference type="PANTHER" id="PTHR45661:SF3">
    <property type="entry name" value="IG-LIKE DOMAIN-CONTAINING PROTEIN"/>
    <property type="match status" value="1"/>
</dbReference>